<dbReference type="RefSeq" id="WP_090556017.1">
    <property type="nucleotide sequence ID" value="NZ_FNRA01000003.1"/>
</dbReference>
<dbReference type="GO" id="GO:0045454">
    <property type="term" value="P:cell redox homeostasis"/>
    <property type="evidence" value="ECO:0007669"/>
    <property type="project" value="TreeGrafter"/>
</dbReference>
<dbReference type="OrthoDB" id="9790390at2"/>
<evidence type="ECO:0000313" key="12">
    <source>
        <dbReference type="Proteomes" id="UP000198850"/>
    </source>
</evidence>
<dbReference type="NCBIfam" id="TIGR01068">
    <property type="entry name" value="thioredoxin"/>
    <property type="match status" value="1"/>
</dbReference>
<evidence type="ECO:0000256" key="2">
    <source>
        <dbReference type="ARBA" id="ARBA00022448"/>
    </source>
</evidence>
<evidence type="ECO:0000259" key="10">
    <source>
        <dbReference type="PROSITE" id="PS51352"/>
    </source>
</evidence>
<feature type="disulfide bond" description="Redox-active" evidence="9">
    <location>
        <begin position="31"/>
        <end position="34"/>
    </location>
</feature>
<organism evidence="11 12">
    <name type="scientific">Pedobacter hartonius</name>
    <dbReference type="NCBI Taxonomy" id="425514"/>
    <lineage>
        <taxon>Bacteria</taxon>
        <taxon>Pseudomonadati</taxon>
        <taxon>Bacteroidota</taxon>
        <taxon>Sphingobacteriia</taxon>
        <taxon>Sphingobacteriales</taxon>
        <taxon>Sphingobacteriaceae</taxon>
        <taxon>Pedobacter</taxon>
    </lineage>
</organism>
<dbReference type="InterPro" id="IPR013766">
    <property type="entry name" value="Thioredoxin_domain"/>
</dbReference>
<reference evidence="11 12" key="1">
    <citation type="submission" date="2016-10" db="EMBL/GenBank/DDBJ databases">
        <authorList>
            <person name="de Groot N.N."/>
        </authorList>
    </citation>
    <scope>NUCLEOTIDE SEQUENCE [LARGE SCALE GENOMIC DNA]</scope>
    <source>
        <strain evidence="11 12">DSM 19033</strain>
    </source>
</reference>
<dbReference type="InterPro" id="IPR017937">
    <property type="entry name" value="Thioredoxin_CS"/>
</dbReference>
<feature type="site" description="Deprotonates C-terminal active site Cys" evidence="8">
    <location>
        <position position="25"/>
    </location>
</feature>
<dbReference type="InterPro" id="IPR005746">
    <property type="entry name" value="Thioredoxin"/>
</dbReference>
<keyword evidence="5 9" id="KW-0676">Redox-active center</keyword>
<accession>A0A1H4BMW1</accession>
<evidence type="ECO:0000256" key="5">
    <source>
        <dbReference type="ARBA" id="ARBA00023284"/>
    </source>
</evidence>
<dbReference type="GO" id="GO:0005829">
    <property type="term" value="C:cytosol"/>
    <property type="evidence" value="ECO:0007669"/>
    <property type="project" value="TreeGrafter"/>
</dbReference>
<evidence type="ECO:0000256" key="3">
    <source>
        <dbReference type="ARBA" id="ARBA00022982"/>
    </source>
</evidence>
<keyword evidence="12" id="KW-1185">Reference proteome</keyword>
<feature type="active site" description="Nucleophile" evidence="8">
    <location>
        <position position="34"/>
    </location>
</feature>
<dbReference type="FunFam" id="3.40.30.10:FF:000001">
    <property type="entry name" value="Thioredoxin"/>
    <property type="match status" value="1"/>
</dbReference>
<protein>
    <recommendedName>
        <fullName evidence="6 7">Thioredoxin</fullName>
    </recommendedName>
</protein>
<dbReference type="PANTHER" id="PTHR45663:SF11">
    <property type="entry name" value="GEO12009P1"/>
    <property type="match status" value="1"/>
</dbReference>
<dbReference type="STRING" id="425514.SAMN05443550_103410"/>
<dbReference type="PROSITE" id="PS00194">
    <property type="entry name" value="THIOREDOXIN_1"/>
    <property type="match status" value="1"/>
</dbReference>
<evidence type="ECO:0000256" key="9">
    <source>
        <dbReference type="PIRSR" id="PIRSR000077-4"/>
    </source>
</evidence>
<dbReference type="GO" id="GO:0015035">
    <property type="term" value="F:protein-disulfide reductase activity"/>
    <property type="evidence" value="ECO:0007669"/>
    <property type="project" value="UniProtKB-UniRule"/>
</dbReference>
<feature type="site" description="Contributes to redox potential value" evidence="8">
    <location>
        <position position="32"/>
    </location>
</feature>
<evidence type="ECO:0000313" key="11">
    <source>
        <dbReference type="EMBL" id="SEA49515.1"/>
    </source>
</evidence>
<feature type="domain" description="Thioredoxin" evidence="10">
    <location>
        <begin position="1"/>
        <end position="107"/>
    </location>
</feature>
<feature type="active site" description="Nucleophile" evidence="8">
    <location>
        <position position="31"/>
    </location>
</feature>
<evidence type="ECO:0000256" key="6">
    <source>
        <dbReference type="NCBIfam" id="TIGR01068"/>
    </source>
</evidence>
<evidence type="ECO:0000256" key="8">
    <source>
        <dbReference type="PIRSR" id="PIRSR000077-1"/>
    </source>
</evidence>
<dbReference type="PIRSF" id="PIRSF000077">
    <property type="entry name" value="Thioredoxin"/>
    <property type="match status" value="1"/>
</dbReference>
<dbReference type="PANTHER" id="PTHR45663">
    <property type="entry name" value="GEO12009P1"/>
    <property type="match status" value="1"/>
</dbReference>
<dbReference type="Gene3D" id="3.40.30.10">
    <property type="entry name" value="Glutaredoxin"/>
    <property type="match status" value="1"/>
</dbReference>
<dbReference type="Proteomes" id="UP000198850">
    <property type="component" value="Unassembled WGS sequence"/>
</dbReference>
<name>A0A1H4BMW1_9SPHI</name>
<dbReference type="PROSITE" id="PS51352">
    <property type="entry name" value="THIOREDOXIN_2"/>
    <property type="match status" value="1"/>
</dbReference>
<dbReference type="Pfam" id="PF00085">
    <property type="entry name" value="Thioredoxin"/>
    <property type="match status" value="1"/>
</dbReference>
<dbReference type="PRINTS" id="PR00421">
    <property type="entry name" value="THIOREDOXIN"/>
</dbReference>
<dbReference type="EMBL" id="FNRA01000003">
    <property type="protein sequence ID" value="SEA49515.1"/>
    <property type="molecule type" value="Genomic_DNA"/>
</dbReference>
<dbReference type="AlphaFoldDB" id="A0A1H4BMW1"/>
<dbReference type="CDD" id="cd02947">
    <property type="entry name" value="TRX_family"/>
    <property type="match status" value="1"/>
</dbReference>
<proteinExistence type="inferred from homology"/>
<sequence length="107" mass="11936">MTTIEITDANFEELVLKSDKPVLLDFWAEWCGPCRMVGPVVEEIAKEYEGQAFVGKINVDSNPQISVRFGIRNIPALLFFKDGEVVDKQIGAVPKSVLAEKLVKQLN</sequence>
<dbReference type="SUPFAM" id="SSF52833">
    <property type="entry name" value="Thioredoxin-like"/>
    <property type="match status" value="1"/>
</dbReference>
<comment type="similarity">
    <text evidence="1 7">Belongs to the thioredoxin family.</text>
</comment>
<evidence type="ECO:0000256" key="1">
    <source>
        <dbReference type="ARBA" id="ARBA00008987"/>
    </source>
</evidence>
<feature type="site" description="Contributes to redox potential value" evidence="8">
    <location>
        <position position="33"/>
    </location>
</feature>
<evidence type="ECO:0000256" key="7">
    <source>
        <dbReference type="PIRNR" id="PIRNR000077"/>
    </source>
</evidence>
<gene>
    <name evidence="11" type="ORF">SAMN05443550_103410</name>
</gene>
<keyword evidence="2" id="KW-0813">Transport</keyword>
<keyword evidence="3" id="KW-0249">Electron transport</keyword>
<evidence type="ECO:0000256" key="4">
    <source>
        <dbReference type="ARBA" id="ARBA00023157"/>
    </source>
</evidence>
<dbReference type="InterPro" id="IPR036249">
    <property type="entry name" value="Thioredoxin-like_sf"/>
</dbReference>
<keyword evidence="4 9" id="KW-1015">Disulfide bond</keyword>